<dbReference type="Proteomes" id="UP000249341">
    <property type="component" value="Unassembled WGS sequence"/>
</dbReference>
<proteinExistence type="predicted"/>
<dbReference type="EMBL" id="QLMJ01000011">
    <property type="protein sequence ID" value="RAK34438.1"/>
    <property type="molecule type" value="Genomic_DNA"/>
</dbReference>
<evidence type="ECO:0000313" key="1">
    <source>
        <dbReference type="EMBL" id="RAK34438.1"/>
    </source>
</evidence>
<sequence length="141" mass="14733">MQQKLQTRAFERVASLLHPGEQPIAAARAMVGAFTASRAGTIAHHGVVLAGAGAGSAALAAHRKQFVVVTNYRVFFLPQTILGGPGKTVLAELPRTQVALAEAKIGFASILRLAFSGTDGVSLTFPRSDQKNAVALAESLR</sequence>
<reference evidence="1 2" key="1">
    <citation type="submission" date="2018-06" db="EMBL/GenBank/DDBJ databases">
        <title>Genomic Encyclopedia of Type Strains, Phase III (KMG-III): the genomes of soil and plant-associated and newly described type strains.</title>
        <authorList>
            <person name="Whitman W."/>
        </authorList>
    </citation>
    <scope>NUCLEOTIDE SEQUENCE [LARGE SCALE GENOMIC DNA]</scope>
    <source>
        <strain evidence="1 2">CGMCC 4.7090</strain>
    </source>
</reference>
<protein>
    <recommendedName>
        <fullName evidence="3">PH (Pleckstrin Homology) domain-containing protein</fullName>
    </recommendedName>
</protein>
<keyword evidence="2" id="KW-1185">Reference proteome</keyword>
<comment type="caution">
    <text evidence="1">The sequence shown here is derived from an EMBL/GenBank/DDBJ whole genome shotgun (WGS) entry which is preliminary data.</text>
</comment>
<evidence type="ECO:0008006" key="3">
    <source>
        <dbReference type="Google" id="ProtNLM"/>
    </source>
</evidence>
<evidence type="ECO:0000313" key="2">
    <source>
        <dbReference type="Proteomes" id="UP000249341"/>
    </source>
</evidence>
<dbReference type="RefSeq" id="WP_111651119.1">
    <property type="nucleotide sequence ID" value="NZ_JACHWI010000011.1"/>
</dbReference>
<organism evidence="1 2">
    <name type="scientific">Actinoplanes lutulentus</name>
    <dbReference type="NCBI Taxonomy" id="1287878"/>
    <lineage>
        <taxon>Bacteria</taxon>
        <taxon>Bacillati</taxon>
        <taxon>Actinomycetota</taxon>
        <taxon>Actinomycetes</taxon>
        <taxon>Micromonosporales</taxon>
        <taxon>Micromonosporaceae</taxon>
        <taxon>Actinoplanes</taxon>
    </lineage>
</organism>
<gene>
    <name evidence="1" type="ORF">B0I29_11137</name>
</gene>
<name>A0A327Z7U3_9ACTN</name>
<accession>A0A327Z7U3</accession>
<dbReference type="OrthoDB" id="3297064at2"/>
<dbReference type="AlphaFoldDB" id="A0A327Z7U3"/>